<dbReference type="RefSeq" id="WP_165328115.1">
    <property type="nucleotide sequence ID" value="NZ_CP049109.1"/>
</dbReference>
<comment type="similarity">
    <text evidence="3">Belongs to the Nudix hydrolase family.</text>
</comment>
<dbReference type="SUPFAM" id="SSF55811">
    <property type="entry name" value="Nudix"/>
    <property type="match status" value="1"/>
</dbReference>
<dbReference type="GO" id="GO:0016787">
    <property type="term" value="F:hydrolase activity"/>
    <property type="evidence" value="ECO:0007669"/>
    <property type="project" value="UniProtKB-KW"/>
</dbReference>
<keyword evidence="2 3" id="KW-0378">Hydrolase</keyword>
<evidence type="ECO:0000256" key="2">
    <source>
        <dbReference type="ARBA" id="ARBA00022801"/>
    </source>
</evidence>
<gene>
    <name evidence="5" type="ORF">G5C33_16315</name>
</gene>
<protein>
    <submittedName>
        <fullName evidence="5">NUDIX domain-containing protein</fullName>
    </submittedName>
</protein>
<dbReference type="AlphaFoldDB" id="A0A6G6Y8D1"/>
<dbReference type="PRINTS" id="PR00502">
    <property type="entry name" value="NUDIXFAMILY"/>
</dbReference>
<feature type="domain" description="Nudix hydrolase" evidence="4">
    <location>
        <begin position="39"/>
        <end position="162"/>
    </location>
</feature>
<evidence type="ECO:0000256" key="3">
    <source>
        <dbReference type="RuleBase" id="RU003476"/>
    </source>
</evidence>
<dbReference type="InterPro" id="IPR020084">
    <property type="entry name" value="NUDIX_hydrolase_CS"/>
</dbReference>
<dbReference type="InterPro" id="IPR015797">
    <property type="entry name" value="NUDIX_hydrolase-like_dom_sf"/>
</dbReference>
<dbReference type="Proteomes" id="UP000501568">
    <property type="component" value="Chromosome"/>
</dbReference>
<sequence length="170" mass="18866">MGKEPAQLVERGGLRGALVRVAARGLHRLLRLRWLVTRPKTQGVSALPVTPEGRVVLVRHSYAPGWYMPGGGRKPAEDPREAALRELREEIGMTAHGTVRDGGEYFHRPHSKRDTVAFFVVEDVVYSARLSMEIDAIGAFAPDALPAPISPAARRRIREWHEGLPPAPDW</sequence>
<reference evidence="5 6" key="1">
    <citation type="submission" date="2020-02" db="EMBL/GenBank/DDBJ databases">
        <authorList>
            <person name="Zheng R.K."/>
            <person name="Sun C.M."/>
        </authorList>
    </citation>
    <scope>NUCLEOTIDE SEQUENCE [LARGE SCALE GENOMIC DNA]</scope>
    <source>
        <strain evidence="6">zrk23</strain>
    </source>
</reference>
<evidence type="ECO:0000313" key="6">
    <source>
        <dbReference type="Proteomes" id="UP000501568"/>
    </source>
</evidence>
<evidence type="ECO:0000313" key="5">
    <source>
        <dbReference type="EMBL" id="QIG81185.1"/>
    </source>
</evidence>
<evidence type="ECO:0000259" key="4">
    <source>
        <dbReference type="PROSITE" id="PS51462"/>
    </source>
</evidence>
<accession>A0A6G6Y8D1</accession>
<dbReference type="InterPro" id="IPR000086">
    <property type="entry name" value="NUDIX_hydrolase_dom"/>
</dbReference>
<dbReference type="KEGG" id="spzr:G5C33_16315"/>
<keyword evidence="6" id="KW-1185">Reference proteome</keyword>
<proteinExistence type="inferred from homology"/>
<dbReference type="PANTHER" id="PTHR43046:SF14">
    <property type="entry name" value="MUTT_NUDIX FAMILY PROTEIN"/>
    <property type="match status" value="1"/>
</dbReference>
<dbReference type="Gene3D" id="3.90.79.10">
    <property type="entry name" value="Nucleoside Triphosphate Pyrophosphohydrolase"/>
    <property type="match status" value="1"/>
</dbReference>
<name>A0A6G6Y8D1_9SPHN</name>
<dbReference type="PROSITE" id="PS00893">
    <property type="entry name" value="NUDIX_BOX"/>
    <property type="match status" value="1"/>
</dbReference>
<organism evidence="5 6">
    <name type="scientific">Stakelama tenebrarum</name>
    <dbReference type="NCBI Taxonomy" id="2711215"/>
    <lineage>
        <taxon>Bacteria</taxon>
        <taxon>Pseudomonadati</taxon>
        <taxon>Pseudomonadota</taxon>
        <taxon>Alphaproteobacteria</taxon>
        <taxon>Sphingomonadales</taxon>
        <taxon>Sphingomonadaceae</taxon>
        <taxon>Stakelama</taxon>
    </lineage>
</organism>
<dbReference type="PROSITE" id="PS51462">
    <property type="entry name" value="NUDIX"/>
    <property type="match status" value="1"/>
</dbReference>
<comment type="cofactor">
    <cofactor evidence="1">
        <name>Mg(2+)</name>
        <dbReference type="ChEBI" id="CHEBI:18420"/>
    </cofactor>
</comment>
<dbReference type="PANTHER" id="PTHR43046">
    <property type="entry name" value="GDP-MANNOSE MANNOSYL HYDROLASE"/>
    <property type="match status" value="1"/>
</dbReference>
<dbReference type="Pfam" id="PF00293">
    <property type="entry name" value="NUDIX"/>
    <property type="match status" value="1"/>
</dbReference>
<evidence type="ECO:0000256" key="1">
    <source>
        <dbReference type="ARBA" id="ARBA00001946"/>
    </source>
</evidence>
<dbReference type="EMBL" id="CP049109">
    <property type="protein sequence ID" value="QIG81185.1"/>
    <property type="molecule type" value="Genomic_DNA"/>
</dbReference>
<dbReference type="InterPro" id="IPR020476">
    <property type="entry name" value="Nudix_hydrolase"/>
</dbReference>